<dbReference type="SUPFAM" id="SSF52833">
    <property type="entry name" value="Thioredoxin-like"/>
    <property type="match status" value="1"/>
</dbReference>
<feature type="domain" description="Thioredoxin" evidence="8">
    <location>
        <begin position="25"/>
        <end position="155"/>
    </location>
</feature>
<keyword evidence="3" id="KW-0249">Electron transport</keyword>
<protein>
    <recommendedName>
        <fullName evidence="6">Thioredoxin</fullName>
    </recommendedName>
</protein>
<feature type="signal peptide" evidence="7">
    <location>
        <begin position="1"/>
        <end position="20"/>
    </location>
</feature>
<keyword evidence="4" id="KW-1015">Disulfide bond</keyword>
<evidence type="ECO:0000259" key="8">
    <source>
        <dbReference type="PROSITE" id="PS51352"/>
    </source>
</evidence>
<comment type="caution">
    <text evidence="9">The sequence shown here is derived from an EMBL/GenBank/DDBJ whole genome shotgun (WGS) entry which is preliminary data.</text>
</comment>
<dbReference type="InterPro" id="IPR013766">
    <property type="entry name" value="Thioredoxin_domain"/>
</dbReference>
<dbReference type="PANTHER" id="PTHR45663">
    <property type="entry name" value="GEO12009P1"/>
    <property type="match status" value="1"/>
</dbReference>
<dbReference type="EMBL" id="JBHSGN010000080">
    <property type="protein sequence ID" value="MFC4674860.1"/>
    <property type="molecule type" value="Genomic_DNA"/>
</dbReference>
<evidence type="ECO:0000313" key="10">
    <source>
        <dbReference type="Proteomes" id="UP001596023"/>
    </source>
</evidence>
<keyword evidence="7" id="KW-0732">Signal</keyword>
<evidence type="ECO:0000256" key="1">
    <source>
        <dbReference type="ARBA" id="ARBA00008987"/>
    </source>
</evidence>
<evidence type="ECO:0000313" key="9">
    <source>
        <dbReference type="EMBL" id="MFC4674860.1"/>
    </source>
</evidence>
<proteinExistence type="inferred from homology"/>
<dbReference type="NCBIfam" id="TIGR01068">
    <property type="entry name" value="thioredoxin"/>
    <property type="match status" value="1"/>
</dbReference>
<organism evidence="9 10">
    <name type="scientific">Dysgonomonas termitidis</name>
    <dbReference type="NCBI Taxonomy" id="1516126"/>
    <lineage>
        <taxon>Bacteria</taxon>
        <taxon>Pseudomonadati</taxon>
        <taxon>Bacteroidota</taxon>
        <taxon>Bacteroidia</taxon>
        <taxon>Bacteroidales</taxon>
        <taxon>Dysgonomonadaceae</taxon>
        <taxon>Dysgonomonas</taxon>
    </lineage>
</organism>
<evidence type="ECO:0000256" key="2">
    <source>
        <dbReference type="ARBA" id="ARBA00022448"/>
    </source>
</evidence>
<accession>A0ABV9KX97</accession>
<evidence type="ECO:0000256" key="5">
    <source>
        <dbReference type="ARBA" id="ARBA00023284"/>
    </source>
</evidence>
<dbReference type="Pfam" id="PF00085">
    <property type="entry name" value="Thioredoxin"/>
    <property type="match status" value="1"/>
</dbReference>
<evidence type="ECO:0000256" key="6">
    <source>
        <dbReference type="NCBIfam" id="TIGR01068"/>
    </source>
</evidence>
<reference evidence="10" key="1">
    <citation type="journal article" date="2019" name="Int. J. Syst. Evol. Microbiol.">
        <title>The Global Catalogue of Microorganisms (GCM) 10K type strain sequencing project: providing services to taxonomists for standard genome sequencing and annotation.</title>
        <authorList>
            <consortium name="The Broad Institute Genomics Platform"/>
            <consortium name="The Broad Institute Genome Sequencing Center for Infectious Disease"/>
            <person name="Wu L."/>
            <person name="Ma J."/>
        </authorList>
    </citation>
    <scope>NUCLEOTIDE SEQUENCE [LARGE SCALE GENOMIC DNA]</scope>
    <source>
        <strain evidence="10">CCUG 66188</strain>
    </source>
</reference>
<dbReference type="RefSeq" id="WP_379997521.1">
    <property type="nucleotide sequence ID" value="NZ_JBHSGN010000080.1"/>
</dbReference>
<dbReference type="Gene3D" id="3.40.30.10">
    <property type="entry name" value="Glutaredoxin"/>
    <property type="match status" value="1"/>
</dbReference>
<keyword evidence="5" id="KW-0676">Redox-active center</keyword>
<keyword evidence="10" id="KW-1185">Reference proteome</keyword>
<evidence type="ECO:0000256" key="4">
    <source>
        <dbReference type="ARBA" id="ARBA00023157"/>
    </source>
</evidence>
<sequence>MKHILLTLFIAGLTFSSCNGQTKNTQTKEPAKKETKMKTIHLNKIDFLKKVANYEANPGEFKYLGDKPALIDFYADWCGPCKAIAPVLEELAAEYDGEIYIYKINTEEEQELAALFGIRSIPSLLFVPMGEEQPQMAQGALPKPALKEAIDKVLLKK</sequence>
<dbReference type="Proteomes" id="UP001596023">
    <property type="component" value="Unassembled WGS sequence"/>
</dbReference>
<dbReference type="PRINTS" id="PR00421">
    <property type="entry name" value="THIOREDOXIN"/>
</dbReference>
<dbReference type="PROSITE" id="PS00194">
    <property type="entry name" value="THIOREDOXIN_1"/>
    <property type="match status" value="1"/>
</dbReference>
<evidence type="ECO:0000256" key="3">
    <source>
        <dbReference type="ARBA" id="ARBA00022982"/>
    </source>
</evidence>
<comment type="similarity">
    <text evidence="1">Belongs to the thioredoxin family.</text>
</comment>
<keyword evidence="2" id="KW-0813">Transport</keyword>
<dbReference type="PROSITE" id="PS51352">
    <property type="entry name" value="THIOREDOXIN_2"/>
    <property type="match status" value="1"/>
</dbReference>
<dbReference type="InterPro" id="IPR005746">
    <property type="entry name" value="Thioredoxin"/>
</dbReference>
<dbReference type="PANTHER" id="PTHR45663:SF11">
    <property type="entry name" value="GEO12009P1"/>
    <property type="match status" value="1"/>
</dbReference>
<gene>
    <name evidence="9" type="primary">trxA</name>
    <name evidence="9" type="ORF">ACFO6W_14240</name>
</gene>
<dbReference type="InterPro" id="IPR036249">
    <property type="entry name" value="Thioredoxin-like_sf"/>
</dbReference>
<dbReference type="InterPro" id="IPR017937">
    <property type="entry name" value="Thioredoxin_CS"/>
</dbReference>
<feature type="chain" id="PRO_5045298512" description="Thioredoxin" evidence="7">
    <location>
        <begin position="21"/>
        <end position="157"/>
    </location>
</feature>
<dbReference type="CDD" id="cd02947">
    <property type="entry name" value="TRX_family"/>
    <property type="match status" value="1"/>
</dbReference>
<evidence type="ECO:0000256" key="7">
    <source>
        <dbReference type="SAM" id="SignalP"/>
    </source>
</evidence>
<dbReference type="PROSITE" id="PS51257">
    <property type="entry name" value="PROKAR_LIPOPROTEIN"/>
    <property type="match status" value="1"/>
</dbReference>
<name>A0ABV9KX97_9BACT</name>